<dbReference type="EMBL" id="PEZV01000019">
    <property type="protein sequence ID" value="PIT97331.1"/>
    <property type="molecule type" value="Genomic_DNA"/>
</dbReference>
<dbReference type="AlphaFoldDB" id="A0A2M6WX52"/>
<keyword evidence="1" id="KW-0472">Membrane</keyword>
<dbReference type="Proteomes" id="UP000228596">
    <property type="component" value="Unassembled WGS sequence"/>
</dbReference>
<feature type="transmembrane region" description="Helical" evidence="1">
    <location>
        <begin position="60"/>
        <end position="79"/>
    </location>
</feature>
<keyword evidence="1" id="KW-0812">Transmembrane</keyword>
<feature type="transmembrane region" description="Helical" evidence="1">
    <location>
        <begin position="128"/>
        <end position="145"/>
    </location>
</feature>
<reference evidence="3" key="1">
    <citation type="submission" date="2017-09" db="EMBL/GenBank/DDBJ databases">
        <title>Depth-based differentiation of microbial function through sediment-hosted aquifers and enrichment of novel symbionts in the deep terrestrial subsurface.</title>
        <authorList>
            <person name="Probst A.J."/>
            <person name="Ladd B."/>
            <person name="Jarett J.K."/>
            <person name="Geller-Mcgrath D.E."/>
            <person name="Sieber C.M.K."/>
            <person name="Emerson J.B."/>
            <person name="Anantharaman K."/>
            <person name="Thomas B.C."/>
            <person name="Malmstrom R."/>
            <person name="Stieglmeier M."/>
            <person name="Klingl A."/>
            <person name="Woyke T."/>
            <person name="Ryan C.M."/>
            <person name="Banfield J.F."/>
        </authorList>
    </citation>
    <scope>NUCLEOTIDE SEQUENCE [LARGE SCALE GENOMIC DNA]</scope>
</reference>
<accession>A0A2M6WX52</accession>
<feature type="transmembrane region" description="Helical" evidence="1">
    <location>
        <begin position="32"/>
        <end position="48"/>
    </location>
</feature>
<gene>
    <name evidence="2" type="ORF">COT77_02070</name>
</gene>
<sequence>MAKPTTYATPICLVLTLIAAIGIIAGILEKNALWLIFLLLPTVIYEVYRTEGESTKWASWFLLILLVVELIFLLFNIKFNLASFLGQDYAYIGSTNVPLGDLTVVFPAAMAVLSVILFFRTAGIYTKWLSVIIFISMIVAVHIISPNSFQDLIRSLFNSNI</sequence>
<evidence type="ECO:0000313" key="3">
    <source>
        <dbReference type="Proteomes" id="UP000228596"/>
    </source>
</evidence>
<evidence type="ECO:0000313" key="2">
    <source>
        <dbReference type="EMBL" id="PIT97331.1"/>
    </source>
</evidence>
<feature type="transmembrane region" description="Helical" evidence="1">
    <location>
        <begin position="7"/>
        <end position="26"/>
    </location>
</feature>
<proteinExistence type="predicted"/>
<name>A0A2M6WX52_9BACT</name>
<feature type="transmembrane region" description="Helical" evidence="1">
    <location>
        <begin position="99"/>
        <end position="119"/>
    </location>
</feature>
<keyword evidence="1" id="KW-1133">Transmembrane helix</keyword>
<organism evidence="2 3">
    <name type="scientific">Candidatus Berkelbacteria bacterium CG10_big_fil_rev_8_21_14_0_10_41_12</name>
    <dbReference type="NCBI Taxonomy" id="1974513"/>
    <lineage>
        <taxon>Bacteria</taxon>
        <taxon>Candidatus Berkelbacteria</taxon>
    </lineage>
</organism>
<evidence type="ECO:0000256" key="1">
    <source>
        <dbReference type="SAM" id="Phobius"/>
    </source>
</evidence>
<comment type="caution">
    <text evidence="2">The sequence shown here is derived from an EMBL/GenBank/DDBJ whole genome shotgun (WGS) entry which is preliminary data.</text>
</comment>
<protein>
    <submittedName>
        <fullName evidence="2">Uncharacterized protein</fullName>
    </submittedName>
</protein>